<accession>A0A9Q4D7B1</accession>
<dbReference type="AlphaFoldDB" id="A0A9Q4D7B1"/>
<gene>
    <name evidence="1" type="ORF">NW112_09360</name>
</gene>
<comment type="caution">
    <text evidence="1">The sequence shown here is derived from an EMBL/GenBank/DDBJ whole genome shotgun (WGS) entry which is preliminary data.</text>
</comment>
<organism evidence="1 2">
    <name type="scientific">Staphylococcus pettenkoferi</name>
    <dbReference type="NCBI Taxonomy" id="170573"/>
    <lineage>
        <taxon>Bacteria</taxon>
        <taxon>Bacillati</taxon>
        <taxon>Bacillota</taxon>
        <taxon>Bacilli</taxon>
        <taxon>Bacillales</taxon>
        <taxon>Staphylococcaceae</taxon>
        <taxon>Staphylococcus</taxon>
    </lineage>
</organism>
<protein>
    <submittedName>
        <fullName evidence="1">Uncharacterized protein</fullName>
    </submittedName>
</protein>
<evidence type="ECO:0000313" key="2">
    <source>
        <dbReference type="Proteomes" id="UP001081438"/>
    </source>
</evidence>
<name>A0A9Q4D7B1_9STAP</name>
<sequence>MEQVISVELERNLTELEIKVLSIVNELYHGKNSIIDGEEIKKRLKQYYEIDMSLSDINDVIMGIQDIESLKRYNHDFFLMEGKNQVLLQIGAEVGLNGKEEIVLLNYRIYSKPYFYVLPKDINYPNNEILKSLESLDKELGLLD</sequence>
<reference evidence="1" key="1">
    <citation type="journal article" date="2022" name="Int. J. Mol. Sci.">
        <title>Phenotypic and genotypic virulence characterisation of Staphylococcus pettenkoferi strains isolated from human bloodstream and diabetic foot infections.</title>
        <authorList>
            <person name="Magnan C."/>
        </authorList>
    </citation>
    <scope>NUCLEOTIDE SEQUENCE</scope>
    <source>
        <strain evidence="1">NSP020P</strain>
    </source>
</reference>
<proteinExistence type="predicted"/>
<dbReference type="EMBL" id="JANSKX010000032">
    <property type="protein sequence ID" value="MCY1595444.1"/>
    <property type="molecule type" value="Genomic_DNA"/>
</dbReference>
<dbReference type="Proteomes" id="UP001081438">
    <property type="component" value="Unassembled WGS sequence"/>
</dbReference>
<dbReference type="RefSeq" id="WP_242244131.1">
    <property type="nucleotide sequence ID" value="NZ_JALCYB010000001.1"/>
</dbReference>
<evidence type="ECO:0000313" key="1">
    <source>
        <dbReference type="EMBL" id="MCY1595444.1"/>
    </source>
</evidence>